<protein>
    <recommendedName>
        <fullName evidence="7">Protein kinase domain-containing protein</fullName>
    </recommendedName>
</protein>
<dbReference type="SUPFAM" id="SSF56112">
    <property type="entry name" value="Protein kinase-like (PK-like)"/>
    <property type="match status" value="4"/>
</dbReference>
<dbReference type="InterPro" id="IPR001245">
    <property type="entry name" value="Ser-Thr/Tyr_kinase_cat_dom"/>
</dbReference>
<dbReference type="InterPro" id="IPR045272">
    <property type="entry name" value="ANXUR1/2-like"/>
</dbReference>
<dbReference type="SMART" id="SM00220">
    <property type="entry name" value="S_TKc"/>
    <property type="match status" value="1"/>
</dbReference>
<dbReference type="EMBL" id="JAUHHV010000004">
    <property type="protein sequence ID" value="KAK1427063.1"/>
    <property type="molecule type" value="Genomic_DNA"/>
</dbReference>
<proteinExistence type="predicted"/>
<keyword evidence="1" id="KW-0723">Serine/threonine-protein kinase</keyword>
<keyword evidence="3 6" id="KW-0547">Nucleotide-binding</keyword>
<sequence length="1118" mass="128003">MYSNDPEYENTGKLKRETDVYSFGVLLFEILCGRTADDPIYLKENAKGLALVAKRCFSDGTLENMIDPLILEENGGDNFVLHRGPNKDSLDTFINIAYKCVAETQDQRPTMKAVFQELEKALIFQEQVRCQNVDQAVDRPQKLLENQEQEQRHNVDQVVDRPQKILENKGHNWEYLKIRLSDIMLATENFSDRYKIPSWDAYVLYRAELGHFNKENHSMVEGEHPKRDNIVVIKRYPRRHDLFTEEAFFTEIEMLTSVKHPNIVTLLGFCVECSEKILVTENVSNGYLESYLGNFNTMSILTWEKRLIICIDVARALNYLHFEMEDQKMIVNRKISSGNIGLDENWGAKISDFVISVYLSANQDDNVLNLEAIGSPSYIDPEYKKTGKLKRESDVYSFGVVLFEILCGRKSFDPIYKESDTGLASVARRKMCEGTLEYMIDPTIKEETGENKFLLNRGPNKDSLRTFIEIAHQCITETQEQRPSMKVVVKELERALFFHKNNNDNPTISLEDIKLATNNFHDKNYIGGGGFGGVYKGNLQDGDEFKTIVAKRLNKEFGQGEQQFFTELQILLEYKHENVIGLVGYCDEEDEKIIVYEYAPRGSLDKYYNHASLTWVNRLSICIDVASALHFLHGGVGKQAKVIHRDIKTANILINHDWKAKLADFGLSLISPLIQETDYVIDHVCGTCGYLDPLYRESGFLTVESDIYSFGVVLFEILYGRSTNSIKKHVGEFLSSFVKNKFEEGKLDDVVFDPIRKEIEPKSLFTFQQIAYQCLHPERKKRPSAIIVLTQLKKALEYQNMKSTILTNFDGLQIPLEDVVKATDNFHHDNTIGHDVFCTTYSGQLLQSGRLMNIAARRFDCNHEEGDLKFLTEISVLSKLQHTNIVYLIGFCDEKDEKIIVTTYEANGSLGQHLKSPDLSWTKRLKIGVGVARALNYLLYDEGRDYAIIHCNINSNTILLDENWEAKLSGFEYSIKQLVCDKYEVCFCEHIDTTGCMDPAIEKTGGVTQMSDNYSLGVVLFEILCGRKAVMQNTANRFLAPLAKYHCENETLLDIVHPDLYWNHMSPQSFLKLSSVAYSCLNEDRAQRPDMDIIVEELEKALELQLQVEIKIKKKSQS</sequence>
<dbReference type="InterPro" id="IPR008271">
    <property type="entry name" value="Ser/Thr_kinase_AS"/>
</dbReference>
<dbReference type="InterPro" id="IPR011009">
    <property type="entry name" value="Kinase-like_dom_sf"/>
</dbReference>
<dbReference type="PROSITE" id="PS00107">
    <property type="entry name" value="PROTEIN_KINASE_ATP"/>
    <property type="match status" value="1"/>
</dbReference>
<dbReference type="PROSITE" id="PS50011">
    <property type="entry name" value="PROTEIN_KINASE_DOM"/>
    <property type="match status" value="3"/>
</dbReference>
<dbReference type="PROSITE" id="PS00108">
    <property type="entry name" value="PROTEIN_KINASE_ST"/>
    <property type="match status" value="1"/>
</dbReference>
<evidence type="ECO:0000256" key="6">
    <source>
        <dbReference type="PROSITE-ProRule" id="PRU10141"/>
    </source>
</evidence>
<feature type="domain" description="Protein kinase" evidence="7">
    <location>
        <begin position="520"/>
        <end position="796"/>
    </location>
</feature>
<dbReference type="InterPro" id="IPR000719">
    <property type="entry name" value="Prot_kinase_dom"/>
</dbReference>
<comment type="caution">
    <text evidence="8">The sequence shown here is derived from an EMBL/GenBank/DDBJ whole genome shotgun (WGS) entry which is preliminary data.</text>
</comment>
<keyword evidence="4" id="KW-0418">Kinase</keyword>
<dbReference type="GO" id="GO:0009506">
    <property type="term" value="C:plasmodesma"/>
    <property type="evidence" value="ECO:0007669"/>
    <property type="project" value="TreeGrafter"/>
</dbReference>
<dbReference type="Gene3D" id="3.30.200.20">
    <property type="entry name" value="Phosphorylase Kinase, domain 1"/>
    <property type="match status" value="3"/>
</dbReference>
<dbReference type="FunFam" id="3.30.200.20:FF:000039">
    <property type="entry name" value="receptor-like protein kinase FERONIA"/>
    <property type="match status" value="1"/>
</dbReference>
<evidence type="ECO:0000256" key="4">
    <source>
        <dbReference type="ARBA" id="ARBA00022777"/>
    </source>
</evidence>
<dbReference type="Pfam" id="PF00069">
    <property type="entry name" value="Pkinase"/>
    <property type="match status" value="1"/>
</dbReference>
<dbReference type="GO" id="GO:0004674">
    <property type="term" value="F:protein serine/threonine kinase activity"/>
    <property type="evidence" value="ECO:0007669"/>
    <property type="project" value="UniProtKB-KW"/>
</dbReference>
<evidence type="ECO:0000256" key="3">
    <source>
        <dbReference type="ARBA" id="ARBA00022741"/>
    </source>
</evidence>
<evidence type="ECO:0000259" key="7">
    <source>
        <dbReference type="PROSITE" id="PS50011"/>
    </source>
</evidence>
<evidence type="ECO:0000313" key="8">
    <source>
        <dbReference type="EMBL" id="KAK1427063.1"/>
    </source>
</evidence>
<evidence type="ECO:0000256" key="2">
    <source>
        <dbReference type="ARBA" id="ARBA00022679"/>
    </source>
</evidence>
<dbReference type="Proteomes" id="UP001229421">
    <property type="component" value="Unassembled WGS sequence"/>
</dbReference>
<feature type="binding site" evidence="6">
    <location>
        <position position="551"/>
    </location>
    <ligand>
        <name>ATP</name>
        <dbReference type="ChEBI" id="CHEBI:30616"/>
    </ligand>
</feature>
<keyword evidence="5 6" id="KW-0067">ATP-binding</keyword>
<organism evidence="8 9">
    <name type="scientific">Tagetes erecta</name>
    <name type="common">African marigold</name>
    <dbReference type="NCBI Taxonomy" id="13708"/>
    <lineage>
        <taxon>Eukaryota</taxon>
        <taxon>Viridiplantae</taxon>
        <taxon>Streptophyta</taxon>
        <taxon>Embryophyta</taxon>
        <taxon>Tracheophyta</taxon>
        <taxon>Spermatophyta</taxon>
        <taxon>Magnoliopsida</taxon>
        <taxon>eudicotyledons</taxon>
        <taxon>Gunneridae</taxon>
        <taxon>Pentapetalae</taxon>
        <taxon>asterids</taxon>
        <taxon>campanulids</taxon>
        <taxon>Asterales</taxon>
        <taxon>Asteraceae</taxon>
        <taxon>Asteroideae</taxon>
        <taxon>Heliantheae alliance</taxon>
        <taxon>Tageteae</taxon>
        <taxon>Tagetes</taxon>
    </lineage>
</organism>
<evidence type="ECO:0000313" key="9">
    <source>
        <dbReference type="Proteomes" id="UP001229421"/>
    </source>
</evidence>
<dbReference type="InterPro" id="IPR017441">
    <property type="entry name" value="Protein_kinase_ATP_BS"/>
</dbReference>
<dbReference type="GO" id="GO:0005886">
    <property type="term" value="C:plasma membrane"/>
    <property type="evidence" value="ECO:0007669"/>
    <property type="project" value="TreeGrafter"/>
</dbReference>
<evidence type="ECO:0000256" key="1">
    <source>
        <dbReference type="ARBA" id="ARBA00022527"/>
    </source>
</evidence>
<dbReference type="GO" id="GO:0004714">
    <property type="term" value="F:transmembrane receptor protein tyrosine kinase activity"/>
    <property type="evidence" value="ECO:0007669"/>
    <property type="project" value="InterPro"/>
</dbReference>
<dbReference type="Pfam" id="PF07714">
    <property type="entry name" value="PK_Tyr_Ser-Thr"/>
    <property type="match status" value="2"/>
</dbReference>
<dbReference type="GO" id="GO:0005524">
    <property type="term" value="F:ATP binding"/>
    <property type="evidence" value="ECO:0007669"/>
    <property type="project" value="UniProtKB-UniRule"/>
</dbReference>
<keyword evidence="2" id="KW-0808">Transferase</keyword>
<accession>A0AAD8KQE3</accession>
<dbReference type="AlphaFoldDB" id="A0AAD8KQE3"/>
<dbReference type="PANTHER" id="PTHR27003">
    <property type="entry name" value="OS07G0166700 PROTEIN"/>
    <property type="match status" value="1"/>
</dbReference>
<dbReference type="Gene3D" id="1.10.510.10">
    <property type="entry name" value="Transferase(Phosphotransferase) domain 1"/>
    <property type="match status" value="4"/>
</dbReference>
<keyword evidence="9" id="KW-1185">Reference proteome</keyword>
<name>A0AAD8KQE3_TARER</name>
<evidence type="ECO:0000256" key="5">
    <source>
        <dbReference type="ARBA" id="ARBA00022840"/>
    </source>
</evidence>
<feature type="domain" description="Protein kinase" evidence="7">
    <location>
        <begin position="826"/>
        <end position="1102"/>
    </location>
</feature>
<feature type="domain" description="Protein kinase" evidence="7">
    <location>
        <begin position="190"/>
        <end position="498"/>
    </location>
</feature>
<dbReference type="PANTHER" id="PTHR27003:SF471">
    <property type="entry name" value="VASCULAR ENDOTHELIAL GROWTH FACTOR RECEPTOR 2 (VEGFR2)-RELATED"/>
    <property type="match status" value="1"/>
</dbReference>
<gene>
    <name evidence="8" type="ORF">QVD17_15746</name>
</gene>
<reference evidence="8" key="1">
    <citation type="journal article" date="2023" name="bioRxiv">
        <title>Improved chromosome-level genome assembly for marigold (Tagetes erecta).</title>
        <authorList>
            <person name="Jiang F."/>
            <person name="Yuan L."/>
            <person name="Wang S."/>
            <person name="Wang H."/>
            <person name="Xu D."/>
            <person name="Wang A."/>
            <person name="Fan W."/>
        </authorList>
    </citation>
    <scope>NUCLEOTIDE SEQUENCE</scope>
    <source>
        <strain evidence="8">WSJ</strain>
        <tissue evidence="8">Leaf</tissue>
    </source>
</reference>